<gene>
    <name evidence="1" type="ORF">C5Y96_04100</name>
</gene>
<organism evidence="1 2">
    <name type="scientific">Blastopirellula marina</name>
    <dbReference type="NCBI Taxonomy" id="124"/>
    <lineage>
        <taxon>Bacteria</taxon>
        <taxon>Pseudomonadati</taxon>
        <taxon>Planctomycetota</taxon>
        <taxon>Planctomycetia</taxon>
        <taxon>Pirellulales</taxon>
        <taxon>Pirellulaceae</taxon>
        <taxon>Blastopirellula</taxon>
    </lineage>
</organism>
<protein>
    <recommendedName>
        <fullName evidence="3">Flagellar protein FliL</fullName>
    </recommendedName>
</protein>
<evidence type="ECO:0008006" key="3">
    <source>
        <dbReference type="Google" id="ProtNLM"/>
    </source>
</evidence>
<name>A0A2S8G4I2_9BACT</name>
<evidence type="ECO:0000313" key="1">
    <source>
        <dbReference type="EMBL" id="PQO39054.1"/>
    </source>
</evidence>
<accession>A0A2S8G4I2</accession>
<dbReference type="EMBL" id="PUIA01000016">
    <property type="protein sequence ID" value="PQO39054.1"/>
    <property type="molecule type" value="Genomic_DNA"/>
</dbReference>
<comment type="caution">
    <text evidence="1">The sequence shown here is derived from an EMBL/GenBank/DDBJ whole genome shotgun (WGS) entry which is preliminary data.</text>
</comment>
<dbReference type="Proteomes" id="UP000240009">
    <property type="component" value="Unassembled WGS sequence"/>
</dbReference>
<proteinExistence type="predicted"/>
<evidence type="ECO:0000313" key="2">
    <source>
        <dbReference type="Proteomes" id="UP000240009"/>
    </source>
</evidence>
<sequence>MRIQGIPFDDSPAWPILSNVHETFFLVTSYASMQAAFHWTKSIDPKGWTLLLILLGGLAALGCEKSASADEELLFSLEKRDWVEIDLGHFTITVLIADDPSRHPDFNTYQESVALHYQLHCLVAKEQEQRVKTYLEQRKGELSDEIIRTCRHANLIDLADPELQLIRSQLRDYTEETIGRGAIKRFVFSDVTLERF</sequence>
<dbReference type="AlphaFoldDB" id="A0A2S8G4I2"/>
<reference evidence="1 2" key="1">
    <citation type="submission" date="2018-02" db="EMBL/GenBank/DDBJ databases">
        <title>Comparative genomes isolates from brazilian mangrove.</title>
        <authorList>
            <person name="Araujo J.E."/>
            <person name="Taketani R.G."/>
            <person name="Silva M.C.P."/>
            <person name="Loureco M.V."/>
            <person name="Andreote F.D."/>
        </authorList>
    </citation>
    <scope>NUCLEOTIDE SEQUENCE [LARGE SCALE GENOMIC DNA]</scope>
    <source>
        <strain evidence="1 2">HEX-2 MGV</strain>
    </source>
</reference>